<keyword evidence="1" id="KW-1185">Reference proteome</keyword>
<organism evidence="1 2">
    <name type="scientific">Nicotiana tabacum</name>
    <name type="common">Common tobacco</name>
    <dbReference type="NCBI Taxonomy" id="4097"/>
    <lineage>
        <taxon>Eukaryota</taxon>
        <taxon>Viridiplantae</taxon>
        <taxon>Streptophyta</taxon>
        <taxon>Embryophyta</taxon>
        <taxon>Tracheophyta</taxon>
        <taxon>Spermatophyta</taxon>
        <taxon>Magnoliopsida</taxon>
        <taxon>eudicotyledons</taxon>
        <taxon>Gunneridae</taxon>
        <taxon>Pentapetalae</taxon>
        <taxon>asterids</taxon>
        <taxon>lamiids</taxon>
        <taxon>Solanales</taxon>
        <taxon>Solanaceae</taxon>
        <taxon>Nicotianoideae</taxon>
        <taxon>Nicotianeae</taxon>
        <taxon>Nicotiana</taxon>
    </lineage>
</organism>
<reference evidence="2" key="2">
    <citation type="submission" date="2025-08" db="UniProtKB">
        <authorList>
            <consortium name="RefSeq"/>
        </authorList>
    </citation>
    <scope>IDENTIFICATION</scope>
    <source>
        <tissue evidence="2">Leaf</tissue>
    </source>
</reference>
<sequence length="483" mass="55170">MEGRSDVDAAADRISKLPEPILQHILSFLLAKDAAQMSTLSKVWDSAWNSLSSNFGDKFLKSKDMPKLVNVVNQTLANRQKHKISMQKFSLGLPHHRWLSYVDDWIKILIACNIKELNLRVSRPIYEGKLEYNSLPEAIFAAKALNVLRLDGFKIELPSNGIKTLMDLPVFKLGDTSLPKLKKVNLEFCPFVFQLVDIAAINLEDHKIYSLYGNLKVVKITACKALKTLYLNCVAVTDEWLESLFSSLPIFEIFKLFGCETLKNMKITSDRLKWLMASRCDNLIAVELDTPNLIKFQYNCHPLSTFKLKASILLEASFCLTPEADDNHWHSKLTKFLANFNHSKVIELSCHCDRVIVIPKDLRENFLPPLYGTNILQVNLQNQSNYSVVDVIDSMLWISPHLGTLSFITRAPGLKTLKFIYEDASDDDEKPCCASLPWKCWRHVLKKVKLQNFTCMEQQELRNYFFANADISEMVVIPLDCSL</sequence>
<accession>A0AC58TNT7</accession>
<reference evidence="1" key="1">
    <citation type="journal article" date="2014" name="Nat. Commun.">
        <title>The tobacco genome sequence and its comparison with those of tomato and potato.</title>
        <authorList>
            <person name="Sierro N."/>
            <person name="Battey J.N."/>
            <person name="Ouadi S."/>
            <person name="Bakaher N."/>
            <person name="Bovet L."/>
            <person name="Willig A."/>
            <person name="Goepfert S."/>
            <person name="Peitsch M.C."/>
            <person name="Ivanov N.V."/>
        </authorList>
    </citation>
    <scope>NUCLEOTIDE SEQUENCE [LARGE SCALE GENOMIC DNA]</scope>
</reference>
<name>A0AC58TNT7_TOBAC</name>
<evidence type="ECO:0000313" key="2">
    <source>
        <dbReference type="RefSeq" id="XP_075098900.1"/>
    </source>
</evidence>
<dbReference type="Proteomes" id="UP000790787">
    <property type="component" value="Chromosome 22"/>
</dbReference>
<proteinExistence type="predicted"/>
<dbReference type="RefSeq" id="XP_075098900.1">
    <property type="nucleotide sequence ID" value="XM_075242799.1"/>
</dbReference>
<protein>
    <submittedName>
        <fullName evidence="2">F-box/LRR-repeat protein At5g41840</fullName>
    </submittedName>
</protein>
<gene>
    <name evidence="2" type="primary">LOC107770166</name>
</gene>
<evidence type="ECO:0000313" key="1">
    <source>
        <dbReference type="Proteomes" id="UP000790787"/>
    </source>
</evidence>